<reference evidence="1 2" key="1">
    <citation type="journal article" date="2018" name="Biotechnol. Adv.">
        <title>Improved genomic resources and new bioinformatic workflow for the carcinogenic parasite Clonorchis sinensis: Biotechnological implications.</title>
        <authorList>
            <person name="Wang D."/>
            <person name="Korhonen P.K."/>
            <person name="Gasser R.B."/>
            <person name="Young N.D."/>
        </authorList>
    </citation>
    <scope>NUCLEOTIDE SEQUENCE [LARGE SCALE GENOMIC DNA]</scope>
    <source>
        <strain evidence="1">Cs-k2</strain>
    </source>
</reference>
<keyword evidence="2" id="KW-1185">Reference proteome</keyword>
<dbReference type="EMBL" id="NIRI02000056">
    <property type="protein sequence ID" value="KAG5442644.1"/>
    <property type="molecule type" value="Genomic_DNA"/>
</dbReference>
<dbReference type="OrthoDB" id="10479438at2759"/>
<comment type="caution">
    <text evidence="1">The sequence shown here is derived from an EMBL/GenBank/DDBJ whole genome shotgun (WGS) entry which is preliminary data.</text>
</comment>
<organism evidence="1 2">
    <name type="scientific">Clonorchis sinensis</name>
    <name type="common">Chinese liver fluke</name>
    <dbReference type="NCBI Taxonomy" id="79923"/>
    <lineage>
        <taxon>Eukaryota</taxon>
        <taxon>Metazoa</taxon>
        <taxon>Spiralia</taxon>
        <taxon>Lophotrochozoa</taxon>
        <taxon>Platyhelminthes</taxon>
        <taxon>Trematoda</taxon>
        <taxon>Digenea</taxon>
        <taxon>Opisthorchiida</taxon>
        <taxon>Opisthorchiata</taxon>
        <taxon>Opisthorchiidae</taxon>
        <taxon>Clonorchis</taxon>
    </lineage>
</organism>
<dbReference type="InParanoid" id="A0A3R7EN62"/>
<accession>A0A3R7EN62</accession>
<gene>
    <name evidence="1" type="ORF">CSKR_109486</name>
</gene>
<evidence type="ECO:0000313" key="1">
    <source>
        <dbReference type="EMBL" id="KAG5442644.1"/>
    </source>
</evidence>
<name>A0A3R7EN62_CLOSI</name>
<sequence>MKTVPLVARWPKWLEREFTDRKVRGLGNLAVSQPSWLLVVAWQLSIERALQPNSFFPVVTTCEIEVNDCNDIETTGPFSTLGKMTQWFEHEFTDQKIGGSKPTSASRIPLSRLGQLGNIPALMLPSGGMAVRHRKGATAERYDTSSVPKNKVGNLELQQWFYG</sequence>
<reference evidence="1 2" key="2">
    <citation type="journal article" date="2021" name="Genomics">
        <title>High-quality reference genome for Clonorchis sinensis.</title>
        <authorList>
            <person name="Young N.D."/>
            <person name="Stroehlein A.J."/>
            <person name="Kinkar L."/>
            <person name="Wang T."/>
            <person name="Sohn W.M."/>
            <person name="Chang B.C.H."/>
            <person name="Kaur P."/>
            <person name="Weisz D."/>
            <person name="Dudchenko O."/>
            <person name="Aiden E.L."/>
            <person name="Korhonen P.K."/>
            <person name="Gasser R.B."/>
        </authorList>
    </citation>
    <scope>NUCLEOTIDE SEQUENCE [LARGE SCALE GENOMIC DNA]</scope>
    <source>
        <strain evidence="1">Cs-k2</strain>
    </source>
</reference>
<evidence type="ECO:0000313" key="2">
    <source>
        <dbReference type="Proteomes" id="UP000286415"/>
    </source>
</evidence>
<protein>
    <submittedName>
        <fullName evidence="1">Uncharacterized protein</fullName>
    </submittedName>
</protein>
<dbReference type="Proteomes" id="UP000286415">
    <property type="component" value="Unassembled WGS sequence"/>
</dbReference>
<dbReference type="AlphaFoldDB" id="A0A3R7EN62"/>
<proteinExistence type="predicted"/>